<feature type="transmembrane region" description="Helical" evidence="6">
    <location>
        <begin position="384"/>
        <end position="403"/>
    </location>
</feature>
<dbReference type="PANTHER" id="PTHR10877:SF183">
    <property type="entry name" value="AT14535P-RELATED"/>
    <property type="match status" value="1"/>
</dbReference>
<dbReference type="eggNOG" id="KOG3599">
    <property type="taxonomic scope" value="Eukaryota"/>
</dbReference>
<dbReference type="InterPro" id="IPR013122">
    <property type="entry name" value="PKD1_2_channel"/>
</dbReference>
<feature type="transmembrane region" description="Helical" evidence="6">
    <location>
        <begin position="29"/>
        <end position="48"/>
    </location>
</feature>
<dbReference type="STRING" id="157072.A0A024U3S0"/>
<evidence type="ECO:0000256" key="3">
    <source>
        <dbReference type="ARBA" id="ARBA00022692"/>
    </source>
</evidence>
<feature type="domain" description="Polycystin cation channel PKD1/PKD2" evidence="7">
    <location>
        <begin position="313"/>
        <end position="464"/>
    </location>
</feature>
<keyword evidence="5 6" id="KW-0472">Membrane</keyword>
<dbReference type="GeneID" id="20084703"/>
<dbReference type="InterPro" id="IPR046791">
    <property type="entry name" value="Polycystin_dom"/>
</dbReference>
<name>A0A024U3S0_9STRA</name>
<gene>
    <name evidence="9" type="ORF">H310_07653</name>
</gene>
<reference evidence="9" key="1">
    <citation type="submission" date="2013-12" db="EMBL/GenBank/DDBJ databases">
        <title>The Genome Sequence of Aphanomyces invadans NJM9701.</title>
        <authorList>
            <consortium name="The Broad Institute Genomics Platform"/>
            <person name="Russ C."/>
            <person name="Tyler B."/>
            <person name="van West P."/>
            <person name="Dieguez-Uribeondo J."/>
            <person name="Young S.K."/>
            <person name="Zeng Q."/>
            <person name="Gargeya S."/>
            <person name="Fitzgerald M."/>
            <person name="Abouelleil A."/>
            <person name="Alvarado L."/>
            <person name="Chapman S.B."/>
            <person name="Gainer-Dewar J."/>
            <person name="Goldberg J."/>
            <person name="Griggs A."/>
            <person name="Gujja S."/>
            <person name="Hansen M."/>
            <person name="Howarth C."/>
            <person name="Imamovic A."/>
            <person name="Ireland A."/>
            <person name="Larimer J."/>
            <person name="McCowan C."/>
            <person name="Murphy C."/>
            <person name="Pearson M."/>
            <person name="Poon T.W."/>
            <person name="Priest M."/>
            <person name="Roberts A."/>
            <person name="Saif S."/>
            <person name="Shea T."/>
            <person name="Sykes S."/>
            <person name="Wortman J."/>
            <person name="Nusbaum C."/>
            <person name="Birren B."/>
        </authorList>
    </citation>
    <scope>NUCLEOTIDE SEQUENCE [LARGE SCALE GENOMIC DNA]</scope>
    <source>
        <strain evidence="9">NJM9701</strain>
    </source>
</reference>
<dbReference type="Pfam" id="PF20519">
    <property type="entry name" value="Polycystin_dom"/>
    <property type="match status" value="1"/>
</dbReference>
<evidence type="ECO:0000256" key="2">
    <source>
        <dbReference type="ARBA" id="ARBA00007200"/>
    </source>
</evidence>
<feature type="transmembrane region" description="Helical" evidence="6">
    <location>
        <begin position="334"/>
        <end position="357"/>
    </location>
</feature>
<keyword evidence="3 6" id="KW-0812">Transmembrane</keyword>
<sequence length="659" mass="73467">MSVDDSPERMQRLRTKVAREQTRSASKEIVEMVNYIVFLGVFLAATFYDRNDNSYATRTTYVSQLQDKPLARSSAFRSFYTMSSVRDLHDYLQGPFYDAVYRAQSFDGDTTFPPGMLYNGRGFLAGYGRIVGAIRIGQSRVDGSTCTGTLARVPSLFPVQPHDDCYPELTATTESVAPFGAPNGSVYTARTTVPSEPYFVTRSARVYGSPRYVIEIPSMERVGVCDAATTKQGCPVFDQLASLATHKFVDIATRAFFIDLTTYNPNTDEQTTVRLMVEMTKGGGFAPQVECMSYRLYRNHTSSDMVRLGLEFLVLLLVAVQLRHELHLLRRMKWAYLAMVANVAHLFSLIVFGPLMALRVMCYVHLPSPTAIDLDAFTNFRSSIWYYALADAITSFTFFLSWLKLFKFLAFLPLFAPLTKTVTKALKQVAGLILIFGVALMGSALSFTMAFGLDAENYKTVADSWGARVRRAPLVQSRARPALLCDLRHAHVFRDSEHVYCGHFRRVRRDEGRIGADACDAHRHVTEANDAPPRLRTCLEAGTAAVFLSVVRTACSSSHGAGGGWSAGTATRSTRSARCRIKHTRWRCATRRTRRPTSCMRRSRSTRNRNAMTCKLTRFSGHAKPSTTIAINSRRCGRRCLARGTDDGVPSLVSDSLAI</sequence>
<protein>
    <submittedName>
        <fullName evidence="9">Uncharacterized protein</fullName>
    </submittedName>
</protein>
<evidence type="ECO:0000313" key="9">
    <source>
        <dbReference type="EMBL" id="ETW00268.1"/>
    </source>
</evidence>
<evidence type="ECO:0000259" key="7">
    <source>
        <dbReference type="Pfam" id="PF08016"/>
    </source>
</evidence>
<dbReference type="RefSeq" id="XP_008871293.1">
    <property type="nucleotide sequence ID" value="XM_008873071.1"/>
</dbReference>
<comment type="subcellular location">
    <subcellularLocation>
        <location evidence="1">Membrane</location>
        <topology evidence="1">Multi-pass membrane protein</topology>
    </subcellularLocation>
</comment>
<dbReference type="InterPro" id="IPR051223">
    <property type="entry name" value="Polycystin"/>
</dbReference>
<evidence type="ECO:0000256" key="5">
    <source>
        <dbReference type="ARBA" id="ARBA00023136"/>
    </source>
</evidence>
<proteinExistence type="inferred from homology"/>
<dbReference type="GO" id="GO:0016020">
    <property type="term" value="C:membrane"/>
    <property type="evidence" value="ECO:0007669"/>
    <property type="project" value="UniProtKB-SubCell"/>
</dbReference>
<feature type="domain" description="Polycystin" evidence="8">
    <location>
        <begin position="79"/>
        <end position="297"/>
    </location>
</feature>
<evidence type="ECO:0000259" key="8">
    <source>
        <dbReference type="Pfam" id="PF20519"/>
    </source>
</evidence>
<dbReference type="AlphaFoldDB" id="A0A024U3S0"/>
<dbReference type="OrthoDB" id="444119at2759"/>
<dbReference type="EMBL" id="KI913965">
    <property type="protein sequence ID" value="ETW00268.1"/>
    <property type="molecule type" value="Genomic_DNA"/>
</dbReference>
<accession>A0A024U3S0</accession>
<organism evidence="9">
    <name type="scientific">Aphanomyces invadans</name>
    <dbReference type="NCBI Taxonomy" id="157072"/>
    <lineage>
        <taxon>Eukaryota</taxon>
        <taxon>Sar</taxon>
        <taxon>Stramenopiles</taxon>
        <taxon>Oomycota</taxon>
        <taxon>Saprolegniomycetes</taxon>
        <taxon>Saprolegniales</taxon>
        <taxon>Verrucalvaceae</taxon>
        <taxon>Aphanomyces</taxon>
    </lineage>
</organism>
<evidence type="ECO:0000256" key="4">
    <source>
        <dbReference type="ARBA" id="ARBA00022989"/>
    </source>
</evidence>
<comment type="similarity">
    <text evidence="2">Belongs to the polycystin family.</text>
</comment>
<evidence type="ECO:0000256" key="6">
    <source>
        <dbReference type="SAM" id="Phobius"/>
    </source>
</evidence>
<dbReference type="PANTHER" id="PTHR10877">
    <property type="entry name" value="POLYCYSTIN FAMILY MEMBER"/>
    <property type="match status" value="1"/>
</dbReference>
<dbReference type="VEuPathDB" id="FungiDB:H310_07653"/>
<dbReference type="Pfam" id="PF08016">
    <property type="entry name" value="PKD_channel"/>
    <property type="match status" value="1"/>
</dbReference>
<feature type="transmembrane region" description="Helical" evidence="6">
    <location>
        <begin position="429"/>
        <end position="453"/>
    </location>
</feature>
<evidence type="ECO:0000256" key="1">
    <source>
        <dbReference type="ARBA" id="ARBA00004141"/>
    </source>
</evidence>
<keyword evidence="4 6" id="KW-1133">Transmembrane helix</keyword>